<name>A0ABR8K6H8_9NOSO</name>
<dbReference type="Proteomes" id="UP000637383">
    <property type="component" value="Unassembled WGS sequence"/>
</dbReference>
<reference evidence="1 2" key="1">
    <citation type="journal article" date="2020" name="ISME J.">
        <title>Comparative genomics reveals insights into cyanobacterial evolution and habitat adaptation.</title>
        <authorList>
            <person name="Chen M.Y."/>
            <person name="Teng W.K."/>
            <person name="Zhao L."/>
            <person name="Hu C.X."/>
            <person name="Zhou Y.K."/>
            <person name="Han B.P."/>
            <person name="Song L.R."/>
            <person name="Shu W.S."/>
        </authorList>
    </citation>
    <scope>NUCLEOTIDE SEQUENCE [LARGE SCALE GENOMIC DNA]</scope>
    <source>
        <strain evidence="1 2">FACHB-159</strain>
    </source>
</reference>
<comment type="caution">
    <text evidence="1">The sequence shown here is derived from an EMBL/GenBank/DDBJ whole genome shotgun (WGS) entry which is preliminary data.</text>
</comment>
<dbReference type="RefSeq" id="WP_190955885.1">
    <property type="nucleotide sequence ID" value="NZ_JACJTU010000012.1"/>
</dbReference>
<evidence type="ECO:0000313" key="2">
    <source>
        <dbReference type="Proteomes" id="UP000637383"/>
    </source>
</evidence>
<proteinExistence type="predicted"/>
<dbReference type="PANTHER" id="PTHR43308">
    <property type="entry name" value="OUTER MEMBRANE PROTEIN ALPHA-RELATED"/>
    <property type="match status" value="1"/>
</dbReference>
<accession>A0ABR8K6H8</accession>
<evidence type="ECO:0000313" key="1">
    <source>
        <dbReference type="EMBL" id="MBD2735081.1"/>
    </source>
</evidence>
<dbReference type="PANTHER" id="PTHR43308:SF1">
    <property type="entry name" value="OUTER MEMBRANE PROTEIN ALPHA"/>
    <property type="match status" value="1"/>
</dbReference>
<sequence>MLCLVTGSILLGADPTLANPTETQPNFSIDNQSPNTNAIGQVNSVSQLSDVRPTDWAFQALQSVVERYGCIAGYPDRCVSCHYPLRQR</sequence>
<dbReference type="EMBL" id="JACJTU010000012">
    <property type="protein sequence ID" value="MBD2735081.1"/>
    <property type="molecule type" value="Genomic_DNA"/>
</dbReference>
<keyword evidence="2" id="KW-1185">Reference proteome</keyword>
<protein>
    <submittedName>
        <fullName evidence="1">Uncharacterized protein</fullName>
    </submittedName>
</protein>
<gene>
    <name evidence="1" type="ORF">H6H03_14480</name>
</gene>
<organism evidence="1 2">
    <name type="scientific">Nostoc paludosum FACHB-159</name>
    <dbReference type="NCBI Taxonomy" id="2692908"/>
    <lineage>
        <taxon>Bacteria</taxon>
        <taxon>Bacillati</taxon>
        <taxon>Cyanobacteriota</taxon>
        <taxon>Cyanophyceae</taxon>
        <taxon>Nostocales</taxon>
        <taxon>Nostocaceae</taxon>
        <taxon>Nostoc</taxon>
    </lineage>
</organism>
<dbReference type="InterPro" id="IPR051465">
    <property type="entry name" value="Cell_Envelope_Struct_Comp"/>
</dbReference>